<dbReference type="PANTHER" id="PTHR43757:SF2">
    <property type="entry name" value="AMINOMETHYLTRANSFERASE, MITOCHONDRIAL"/>
    <property type="match status" value="1"/>
</dbReference>
<evidence type="ECO:0000313" key="10">
    <source>
        <dbReference type="EMBL" id="PYD57735.1"/>
    </source>
</evidence>
<feature type="binding site" evidence="7">
    <location>
        <position position="201"/>
    </location>
    <ligand>
        <name>substrate</name>
    </ligand>
</feature>
<comment type="catalytic activity">
    <reaction evidence="6">
        <text>N(6)-[(R)-S(8)-aminomethyldihydrolipoyl]-L-lysyl-[protein] + (6S)-5,6,7,8-tetrahydrofolate = N(6)-[(R)-dihydrolipoyl]-L-lysyl-[protein] + (6R)-5,10-methylene-5,6,7,8-tetrahydrofolate + NH4(+)</text>
        <dbReference type="Rhea" id="RHEA:16945"/>
        <dbReference type="Rhea" id="RHEA-COMP:10475"/>
        <dbReference type="Rhea" id="RHEA-COMP:10492"/>
        <dbReference type="ChEBI" id="CHEBI:15636"/>
        <dbReference type="ChEBI" id="CHEBI:28938"/>
        <dbReference type="ChEBI" id="CHEBI:57453"/>
        <dbReference type="ChEBI" id="CHEBI:83100"/>
        <dbReference type="ChEBI" id="CHEBI:83143"/>
        <dbReference type="EC" id="2.1.2.10"/>
    </reaction>
</comment>
<feature type="domain" description="GCVT N-terminal" evidence="8">
    <location>
        <begin position="10"/>
        <end position="263"/>
    </location>
</feature>
<evidence type="ECO:0000256" key="3">
    <source>
        <dbReference type="ARBA" id="ARBA00022576"/>
    </source>
</evidence>
<evidence type="ECO:0000313" key="11">
    <source>
        <dbReference type="Proteomes" id="UP000248257"/>
    </source>
</evidence>
<comment type="caution">
    <text evidence="10">The sequence shown here is derived from an EMBL/GenBank/DDBJ whole genome shotgun (WGS) entry which is preliminary data.</text>
</comment>
<dbReference type="Gene3D" id="4.10.1250.10">
    <property type="entry name" value="Aminomethyltransferase fragment"/>
    <property type="match status" value="1"/>
</dbReference>
<dbReference type="AlphaFoldDB" id="A0A318PPV5"/>
<dbReference type="PIRSF" id="PIRSF006487">
    <property type="entry name" value="GcvT"/>
    <property type="match status" value="1"/>
</dbReference>
<comment type="similarity">
    <text evidence="1">Belongs to the GcvT family.</text>
</comment>
<keyword evidence="11" id="KW-1185">Reference proteome</keyword>
<keyword evidence="3" id="KW-0032">Aminotransferase</keyword>
<dbReference type="EC" id="2.1.2.10" evidence="2"/>
<dbReference type="InterPro" id="IPR029043">
    <property type="entry name" value="GcvT/YgfZ_C"/>
</dbReference>
<dbReference type="Gene3D" id="2.40.30.110">
    <property type="entry name" value="Aminomethyltransferase beta-barrel domains"/>
    <property type="match status" value="1"/>
</dbReference>
<dbReference type="GO" id="GO:0008483">
    <property type="term" value="F:transaminase activity"/>
    <property type="evidence" value="ECO:0007669"/>
    <property type="project" value="UniProtKB-KW"/>
</dbReference>
<dbReference type="InterPro" id="IPR006222">
    <property type="entry name" value="GCVT_N"/>
</dbReference>
<dbReference type="EMBL" id="NKUC01000006">
    <property type="protein sequence ID" value="PYD57735.1"/>
    <property type="molecule type" value="Genomic_DNA"/>
</dbReference>
<evidence type="ECO:0000256" key="6">
    <source>
        <dbReference type="ARBA" id="ARBA00047665"/>
    </source>
</evidence>
<dbReference type="NCBIfam" id="NF001567">
    <property type="entry name" value="PRK00389.1"/>
    <property type="match status" value="1"/>
</dbReference>
<proteinExistence type="inferred from homology"/>
<dbReference type="GO" id="GO:0005960">
    <property type="term" value="C:glycine cleavage complex"/>
    <property type="evidence" value="ECO:0007669"/>
    <property type="project" value="InterPro"/>
</dbReference>
<keyword evidence="10" id="KW-0489">Methyltransferase</keyword>
<dbReference type="Pfam" id="PF01571">
    <property type="entry name" value="GCV_T"/>
    <property type="match status" value="1"/>
</dbReference>
<dbReference type="Proteomes" id="UP000248257">
    <property type="component" value="Unassembled WGS sequence"/>
</dbReference>
<evidence type="ECO:0000256" key="1">
    <source>
        <dbReference type="ARBA" id="ARBA00008609"/>
    </source>
</evidence>
<dbReference type="NCBIfam" id="NF010093">
    <property type="entry name" value="PRK13579.1"/>
    <property type="match status" value="1"/>
</dbReference>
<keyword evidence="4 10" id="KW-0808">Transferase</keyword>
<evidence type="ECO:0000259" key="9">
    <source>
        <dbReference type="Pfam" id="PF08669"/>
    </source>
</evidence>
<evidence type="ECO:0000256" key="2">
    <source>
        <dbReference type="ARBA" id="ARBA00012616"/>
    </source>
</evidence>
<protein>
    <recommendedName>
        <fullName evidence="2">aminomethyltransferase</fullName>
        <ecNumber evidence="2">2.1.2.10</ecNumber>
    </recommendedName>
    <alternativeName>
        <fullName evidence="5">Glycine cleavage system T protein</fullName>
    </alternativeName>
</protein>
<dbReference type="InterPro" id="IPR027266">
    <property type="entry name" value="TrmE/GcvT-like"/>
</dbReference>
<sequence>MTQPLLRTPLYDLHIELGARMVPFAGYDMPVQYPAGVMAEHLHTRTKAGLFDVSHMGQVRIRPRSGNIADAAAALEALVPADIAALKPGRQRYAVFTTDDGGISDDLMVTNMGEWLLLVVNAACKAADFAHVHKALNATCTVEMLDGRALIALQGPAAEAALVALNPAAAAMRFMDVAEMALAGVNCIVSRSGYTGEDGYEIGMANEGAVAVARALLAQPDVAPVGLGARDSLRLEAGLCLYGADIDLTTTPVEGALEWSIQKSRRPGGARAGGYPGAQIVADQLADGTTRRRVGLRAEGRAPVRGGVALFADEAGQVPAGQVTSGAFGPSVGGPVAMGYVATDHAAVGTRLFASVRGRLLPVSVVALPFVAATFKR</sequence>
<dbReference type="GO" id="GO:0008168">
    <property type="term" value="F:methyltransferase activity"/>
    <property type="evidence" value="ECO:0007669"/>
    <property type="project" value="UniProtKB-KW"/>
</dbReference>
<dbReference type="Gene3D" id="3.30.70.1400">
    <property type="entry name" value="Aminomethyltransferase beta-barrel domains"/>
    <property type="match status" value="1"/>
</dbReference>
<dbReference type="PANTHER" id="PTHR43757">
    <property type="entry name" value="AMINOMETHYLTRANSFERASE"/>
    <property type="match status" value="1"/>
</dbReference>
<dbReference type="Gene3D" id="3.30.1360.120">
    <property type="entry name" value="Probable tRNA modification gtpase trme, domain 1"/>
    <property type="match status" value="1"/>
</dbReference>
<accession>A0A318PPV5</accession>
<gene>
    <name evidence="10" type="primary">gcvT</name>
    <name evidence="10" type="ORF">CFR75_04440</name>
</gene>
<dbReference type="OrthoDB" id="9774591at2"/>
<feature type="domain" description="Aminomethyltransferase C-terminal" evidence="9">
    <location>
        <begin position="291"/>
        <end position="371"/>
    </location>
</feature>
<dbReference type="InterPro" id="IPR013977">
    <property type="entry name" value="GcvT_C"/>
</dbReference>
<dbReference type="GO" id="GO:0004047">
    <property type="term" value="F:aminomethyltransferase activity"/>
    <property type="evidence" value="ECO:0007669"/>
    <property type="project" value="UniProtKB-EC"/>
</dbReference>
<reference evidence="10 11" key="1">
    <citation type="submission" date="2017-07" db="EMBL/GenBank/DDBJ databases">
        <title>A draft genome sequence of Komagataeibacter xylinus LMG 1515.</title>
        <authorList>
            <person name="Skraban J."/>
            <person name="Cleenwerck I."/>
            <person name="Vandamme P."/>
            <person name="Trcek J."/>
        </authorList>
    </citation>
    <scope>NUCLEOTIDE SEQUENCE [LARGE SCALE GENOMIC DNA]</scope>
    <source>
        <strain evidence="10 11">LMG 1515</strain>
    </source>
</reference>
<dbReference type="FunFam" id="3.30.70.1400:FF:000007">
    <property type="entry name" value="Glycine cleavage system aminomethyltransferase T"/>
    <property type="match status" value="1"/>
</dbReference>
<evidence type="ECO:0000256" key="7">
    <source>
        <dbReference type="PIRSR" id="PIRSR006487-1"/>
    </source>
</evidence>
<name>A0A318PPV5_KOMXY</name>
<dbReference type="SUPFAM" id="SSF103025">
    <property type="entry name" value="Folate-binding domain"/>
    <property type="match status" value="1"/>
</dbReference>
<dbReference type="NCBIfam" id="TIGR00528">
    <property type="entry name" value="gcvT"/>
    <property type="match status" value="1"/>
</dbReference>
<dbReference type="InterPro" id="IPR006223">
    <property type="entry name" value="GcvT"/>
</dbReference>
<dbReference type="GO" id="GO:0032259">
    <property type="term" value="P:methylation"/>
    <property type="evidence" value="ECO:0007669"/>
    <property type="project" value="UniProtKB-KW"/>
</dbReference>
<organism evidence="10 11">
    <name type="scientific">Komagataeibacter xylinus</name>
    <name type="common">Gluconacetobacter xylinus</name>
    <dbReference type="NCBI Taxonomy" id="28448"/>
    <lineage>
        <taxon>Bacteria</taxon>
        <taxon>Pseudomonadati</taxon>
        <taxon>Pseudomonadota</taxon>
        <taxon>Alphaproteobacteria</taxon>
        <taxon>Acetobacterales</taxon>
        <taxon>Acetobacteraceae</taxon>
        <taxon>Komagataeibacter</taxon>
    </lineage>
</organism>
<dbReference type="Pfam" id="PF08669">
    <property type="entry name" value="GCV_T_C"/>
    <property type="match status" value="1"/>
</dbReference>
<dbReference type="RefSeq" id="WP_061274481.1">
    <property type="nucleotide sequence ID" value="NZ_CBCRXN010000051.1"/>
</dbReference>
<dbReference type="SUPFAM" id="SSF101790">
    <property type="entry name" value="Aminomethyltransferase beta-barrel domain"/>
    <property type="match status" value="1"/>
</dbReference>
<dbReference type="STRING" id="1220579.GCA_001571345_01948"/>
<evidence type="ECO:0000259" key="8">
    <source>
        <dbReference type="Pfam" id="PF01571"/>
    </source>
</evidence>
<evidence type="ECO:0000256" key="4">
    <source>
        <dbReference type="ARBA" id="ARBA00022679"/>
    </source>
</evidence>
<dbReference type="GO" id="GO:0006546">
    <property type="term" value="P:glycine catabolic process"/>
    <property type="evidence" value="ECO:0007669"/>
    <property type="project" value="InterPro"/>
</dbReference>
<dbReference type="InterPro" id="IPR028896">
    <property type="entry name" value="GcvT/YgfZ/DmdA"/>
</dbReference>
<evidence type="ECO:0000256" key="5">
    <source>
        <dbReference type="ARBA" id="ARBA00031395"/>
    </source>
</evidence>